<dbReference type="PATRIC" id="fig|595434.4.peg.6324"/>
<name>A0A0J1B3S7_RHOIS</name>
<sequence length="189" mass="21320">MKTIRTFLAIPLPSDLARTASRWMAETKSPGDGIKWVPDENLHLTLKFLGEVDNIEIPTVCNTLQATCDDLDPFGLVLEGTSGIPDLERPRVLTIAVDDFTSSLTNLVADLEKRFAELGYKPEPRDYRPHLTVGRTRSGSRRANSEVIDRWREFEDDEVGEFNVREIHVVGSFLEKHGPTYNVLGRVQL</sequence>
<dbReference type="InterPro" id="IPR014051">
    <property type="entry name" value="Phosphoesterase_HXTX"/>
</dbReference>
<keyword evidence="4" id="KW-0436">Ligase</keyword>
<dbReference type="GO" id="GO:0004113">
    <property type="term" value="F:2',3'-cyclic-nucleotide 3'-phosphodiesterase activity"/>
    <property type="evidence" value="ECO:0007669"/>
    <property type="project" value="InterPro"/>
</dbReference>
<evidence type="ECO:0000313" key="4">
    <source>
        <dbReference type="EMBL" id="KLU01490.1"/>
    </source>
</evidence>
<feature type="domain" description="Phosphoesterase HXTX" evidence="3">
    <location>
        <begin position="10"/>
        <end position="93"/>
    </location>
</feature>
<dbReference type="EMBL" id="LECT01000054">
    <property type="protein sequence ID" value="KLU01490.1"/>
    <property type="molecule type" value="Genomic_DNA"/>
</dbReference>
<reference evidence="4" key="1">
    <citation type="submission" date="2015-05" db="EMBL/GenBank/DDBJ databases">
        <title>Permanent draft genome of Rhodopirellula islandicus K833.</title>
        <authorList>
            <person name="Kizina J."/>
            <person name="Richter M."/>
            <person name="Glockner F.O."/>
            <person name="Harder J."/>
        </authorList>
    </citation>
    <scope>NUCLEOTIDE SEQUENCE [LARGE SCALE GENOMIC DNA]</scope>
    <source>
        <strain evidence="4">K833</strain>
    </source>
</reference>
<feature type="domain" description="Phosphoesterase HXTX" evidence="3">
    <location>
        <begin position="98"/>
        <end position="181"/>
    </location>
</feature>
<feature type="active site" description="Proton donor" evidence="2">
    <location>
        <position position="43"/>
    </location>
</feature>
<dbReference type="GO" id="GO:0016874">
    <property type="term" value="F:ligase activity"/>
    <property type="evidence" value="ECO:0007669"/>
    <property type="project" value="UniProtKB-KW"/>
</dbReference>
<feature type="active site" description="Proton acceptor" evidence="2">
    <location>
        <position position="130"/>
    </location>
</feature>
<dbReference type="EC" id="3.1.4.58" evidence="2"/>
<dbReference type="InterPro" id="IPR009097">
    <property type="entry name" value="Cyclic_Pdiesterase"/>
</dbReference>
<comment type="caution">
    <text evidence="4">The sequence shown here is derived from an EMBL/GenBank/DDBJ whole genome shotgun (WGS) entry which is preliminary data.</text>
</comment>
<organism evidence="4 5">
    <name type="scientific">Rhodopirellula islandica</name>
    <dbReference type="NCBI Taxonomy" id="595434"/>
    <lineage>
        <taxon>Bacteria</taxon>
        <taxon>Pseudomonadati</taxon>
        <taxon>Planctomycetota</taxon>
        <taxon>Planctomycetia</taxon>
        <taxon>Pirellulales</taxon>
        <taxon>Pirellulaceae</taxon>
        <taxon>Rhodopirellula</taxon>
    </lineage>
</organism>
<dbReference type="SUPFAM" id="SSF55144">
    <property type="entry name" value="LigT-like"/>
    <property type="match status" value="1"/>
</dbReference>
<dbReference type="STRING" id="595434.RISK_006646"/>
<dbReference type="Proteomes" id="UP000036367">
    <property type="component" value="Unassembled WGS sequence"/>
</dbReference>
<gene>
    <name evidence="4" type="ORF">RISK_006646</name>
</gene>
<comment type="similarity">
    <text evidence="2">Belongs to the 2H phosphoesterase superfamily. ThpR family.</text>
</comment>
<evidence type="ECO:0000256" key="2">
    <source>
        <dbReference type="HAMAP-Rule" id="MF_01940"/>
    </source>
</evidence>
<dbReference type="PANTHER" id="PTHR35561:SF1">
    <property type="entry name" value="RNA 2',3'-CYCLIC PHOSPHODIESTERASE"/>
    <property type="match status" value="1"/>
</dbReference>
<dbReference type="PANTHER" id="PTHR35561">
    <property type="entry name" value="RNA 2',3'-CYCLIC PHOSPHODIESTERASE"/>
    <property type="match status" value="1"/>
</dbReference>
<dbReference type="Pfam" id="PF02834">
    <property type="entry name" value="LigT_PEase"/>
    <property type="match status" value="2"/>
</dbReference>
<evidence type="ECO:0000256" key="1">
    <source>
        <dbReference type="ARBA" id="ARBA00022801"/>
    </source>
</evidence>
<dbReference type="InterPro" id="IPR004175">
    <property type="entry name" value="RNA_CPDase"/>
</dbReference>
<dbReference type="Gene3D" id="3.90.1140.10">
    <property type="entry name" value="Cyclic phosphodiesterase"/>
    <property type="match status" value="1"/>
</dbReference>
<dbReference type="AlphaFoldDB" id="A0A0J1B3S7"/>
<dbReference type="RefSeq" id="WP_047817399.1">
    <property type="nucleotide sequence ID" value="NZ_LECT01000054.1"/>
</dbReference>
<feature type="short sequence motif" description="HXTX 2" evidence="2">
    <location>
        <begin position="130"/>
        <end position="133"/>
    </location>
</feature>
<keyword evidence="5" id="KW-1185">Reference proteome</keyword>
<evidence type="ECO:0000259" key="3">
    <source>
        <dbReference type="Pfam" id="PF02834"/>
    </source>
</evidence>
<dbReference type="GO" id="GO:0008664">
    <property type="term" value="F:RNA 2',3'-cyclic 3'-phosphodiesterase activity"/>
    <property type="evidence" value="ECO:0007669"/>
    <property type="project" value="UniProtKB-EC"/>
</dbReference>
<evidence type="ECO:0000313" key="5">
    <source>
        <dbReference type="Proteomes" id="UP000036367"/>
    </source>
</evidence>
<dbReference type="HAMAP" id="MF_01940">
    <property type="entry name" value="RNA_CPDase"/>
    <property type="match status" value="1"/>
</dbReference>
<accession>A0A0J1B3S7</accession>
<keyword evidence="1 2" id="KW-0378">Hydrolase</keyword>
<feature type="short sequence motif" description="HXTX 1" evidence="2">
    <location>
        <begin position="43"/>
        <end position="46"/>
    </location>
</feature>
<proteinExistence type="inferred from homology"/>
<dbReference type="NCBIfam" id="TIGR02258">
    <property type="entry name" value="2_5_ligase"/>
    <property type="match status" value="1"/>
</dbReference>
<dbReference type="OrthoDB" id="9789350at2"/>
<comment type="catalytic activity">
    <reaction evidence="2">
        <text>a 3'-end 2',3'-cyclophospho-ribonucleotide-RNA + H2O = a 3'-end 2'-phospho-ribonucleotide-RNA + H(+)</text>
        <dbReference type="Rhea" id="RHEA:11828"/>
        <dbReference type="Rhea" id="RHEA-COMP:10464"/>
        <dbReference type="Rhea" id="RHEA-COMP:17353"/>
        <dbReference type="ChEBI" id="CHEBI:15377"/>
        <dbReference type="ChEBI" id="CHEBI:15378"/>
        <dbReference type="ChEBI" id="CHEBI:83064"/>
        <dbReference type="ChEBI" id="CHEBI:173113"/>
        <dbReference type="EC" id="3.1.4.58"/>
    </reaction>
</comment>
<protein>
    <recommendedName>
        <fullName evidence="2">RNA 2',3'-cyclic phosphodiesterase</fullName>
        <shortName evidence="2">RNA 2',3'-CPDase</shortName>
        <ecNumber evidence="2">3.1.4.58</ecNumber>
    </recommendedName>
</protein>
<comment type="function">
    <text evidence="2">Hydrolyzes RNA 2',3'-cyclic phosphodiester to an RNA 2'-phosphomonoester.</text>
</comment>